<dbReference type="Proteomes" id="UP000650994">
    <property type="component" value="Unassembled WGS sequence"/>
</dbReference>
<reference evidence="3" key="1">
    <citation type="journal article" date="2014" name="Int. J. Syst. Evol. Microbiol.">
        <title>Complete genome of a new Firmicutes species belonging to the dominant human colonic microbiota ('Ruminococcus bicirculans') reveals two chromosomes and a selective capacity to utilize plant glucans.</title>
        <authorList>
            <consortium name="NISC Comparative Sequencing Program"/>
            <person name="Wegmann U."/>
            <person name="Louis P."/>
            <person name="Goesmann A."/>
            <person name="Henrissat B."/>
            <person name="Duncan S.H."/>
            <person name="Flint H.J."/>
        </authorList>
    </citation>
    <scope>NUCLEOTIDE SEQUENCE</scope>
    <source>
        <strain evidence="3">CGMCC 1.12707</strain>
    </source>
</reference>
<feature type="domain" description="SPOR" evidence="2">
    <location>
        <begin position="76"/>
        <end position="155"/>
    </location>
</feature>
<proteinExistence type="predicted"/>
<dbReference type="GO" id="GO:0042834">
    <property type="term" value="F:peptidoglycan binding"/>
    <property type="evidence" value="ECO:0007669"/>
    <property type="project" value="InterPro"/>
</dbReference>
<dbReference type="STRING" id="1434701.SAMN05443634_111104"/>
<keyword evidence="6" id="KW-1185">Reference proteome</keyword>
<dbReference type="InterPro" id="IPR036680">
    <property type="entry name" value="SPOR-like_sf"/>
</dbReference>
<dbReference type="PROSITE" id="PS51724">
    <property type="entry name" value="SPOR"/>
    <property type="match status" value="1"/>
</dbReference>
<dbReference type="SUPFAM" id="SSF110997">
    <property type="entry name" value="Sporulation related repeat"/>
    <property type="match status" value="1"/>
</dbReference>
<dbReference type="RefSeq" id="WP_072933630.1">
    <property type="nucleotide sequence ID" value="NZ_BMFL01000013.1"/>
</dbReference>
<reference evidence="4" key="3">
    <citation type="submission" date="2016-11" db="EMBL/GenBank/DDBJ databases">
        <authorList>
            <person name="Jaros S."/>
            <person name="Januszkiewicz K."/>
            <person name="Wedrychowicz H."/>
        </authorList>
    </citation>
    <scope>NUCLEOTIDE SEQUENCE [LARGE SCALE GENOMIC DNA]</scope>
    <source>
        <strain evidence="4">DSM 27989</strain>
    </source>
</reference>
<dbReference type="EMBL" id="BMFL01000013">
    <property type="protein sequence ID" value="GGF03333.1"/>
    <property type="molecule type" value="Genomic_DNA"/>
</dbReference>
<evidence type="ECO:0000259" key="2">
    <source>
        <dbReference type="PROSITE" id="PS51724"/>
    </source>
</evidence>
<dbReference type="Pfam" id="PF05036">
    <property type="entry name" value="SPOR"/>
    <property type="match status" value="1"/>
</dbReference>
<sequence length="160" mass="18332">MKKFIAVFFIILSSSIFAQEKIDTIQIINNGTLNMEIDSSIYNVIKAKEDATCVYTPKKSVEKKPTIKSSDPCAGNAQVNGFKIQIYYSKNRQEANKVKDEFSKLYPDMSVQVTYYTPDYRVLVGDYFSKNSASKDIRRLRSKYNSSFSIPFKVLCRKAQ</sequence>
<reference evidence="6" key="4">
    <citation type="journal article" date="2019" name="Int. J. Syst. Evol. Microbiol.">
        <title>The Global Catalogue of Microorganisms (GCM) 10K type strain sequencing project: providing services to taxonomists for standard genome sequencing and annotation.</title>
        <authorList>
            <consortium name="The Broad Institute Genomics Platform"/>
            <consortium name="The Broad Institute Genome Sequencing Center for Infectious Disease"/>
            <person name="Wu L."/>
            <person name="Ma J."/>
        </authorList>
    </citation>
    <scope>NUCLEOTIDE SEQUENCE [LARGE SCALE GENOMIC DNA]</scope>
    <source>
        <strain evidence="6">CGMCC 1.12707</strain>
    </source>
</reference>
<evidence type="ECO:0000313" key="5">
    <source>
        <dbReference type="Proteomes" id="UP000184120"/>
    </source>
</evidence>
<evidence type="ECO:0000256" key="1">
    <source>
        <dbReference type="SAM" id="SignalP"/>
    </source>
</evidence>
<reference evidence="3" key="5">
    <citation type="submission" date="2024-05" db="EMBL/GenBank/DDBJ databases">
        <authorList>
            <person name="Sun Q."/>
            <person name="Zhou Y."/>
        </authorList>
    </citation>
    <scope>NUCLEOTIDE SEQUENCE</scope>
    <source>
        <strain evidence="3">CGMCC 1.12707</strain>
    </source>
</reference>
<reference evidence="5" key="2">
    <citation type="submission" date="2016-11" db="EMBL/GenBank/DDBJ databases">
        <authorList>
            <person name="Varghese N."/>
            <person name="Submissions S."/>
        </authorList>
    </citation>
    <scope>NUCLEOTIDE SEQUENCE [LARGE SCALE GENOMIC DNA]</scope>
    <source>
        <strain evidence="5">DSM 27989</strain>
    </source>
</reference>
<dbReference type="Gene3D" id="3.30.70.1070">
    <property type="entry name" value="Sporulation related repeat"/>
    <property type="match status" value="1"/>
</dbReference>
<dbReference type="EMBL" id="FRBH01000011">
    <property type="protein sequence ID" value="SHL57409.1"/>
    <property type="molecule type" value="Genomic_DNA"/>
</dbReference>
<feature type="signal peptide" evidence="1">
    <location>
        <begin position="1"/>
        <end position="18"/>
    </location>
</feature>
<feature type="chain" id="PRO_5013178370" evidence="1">
    <location>
        <begin position="19"/>
        <end position="160"/>
    </location>
</feature>
<evidence type="ECO:0000313" key="3">
    <source>
        <dbReference type="EMBL" id="GGF03333.1"/>
    </source>
</evidence>
<accession>A0A1M7BS72</accession>
<dbReference type="OrthoDB" id="2473397at2"/>
<dbReference type="InterPro" id="IPR007730">
    <property type="entry name" value="SPOR-like_dom"/>
</dbReference>
<gene>
    <name evidence="3" type="ORF">GCM10010984_20970</name>
    <name evidence="4" type="ORF">SAMN05443634_111104</name>
</gene>
<name>A0A1M7BS72_9FLAO</name>
<evidence type="ECO:0000313" key="4">
    <source>
        <dbReference type="EMBL" id="SHL57409.1"/>
    </source>
</evidence>
<dbReference type="AlphaFoldDB" id="A0A1M7BS72"/>
<protein>
    <submittedName>
        <fullName evidence="4">Sporulation related domain-containing protein</fullName>
    </submittedName>
</protein>
<organism evidence="4 5">
    <name type="scientific">Chishuiella changwenlii</name>
    <dbReference type="NCBI Taxonomy" id="1434701"/>
    <lineage>
        <taxon>Bacteria</taxon>
        <taxon>Pseudomonadati</taxon>
        <taxon>Bacteroidota</taxon>
        <taxon>Flavobacteriia</taxon>
        <taxon>Flavobacteriales</taxon>
        <taxon>Weeksellaceae</taxon>
        <taxon>Chishuiella</taxon>
    </lineage>
</organism>
<keyword evidence="1" id="KW-0732">Signal</keyword>
<dbReference type="Proteomes" id="UP000184120">
    <property type="component" value="Unassembled WGS sequence"/>
</dbReference>
<evidence type="ECO:0000313" key="6">
    <source>
        <dbReference type="Proteomes" id="UP000650994"/>
    </source>
</evidence>